<feature type="compositionally biased region" description="Polar residues" evidence="1">
    <location>
        <begin position="22"/>
        <end position="34"/>
    </location>
</feature>
<protein>
    <submittedName>
        <fullName evidence="2">Uncharacterized protein</fullName>
    </submittedName>
</protein>
<dbReference type="Proteomes" id="UP001313282">
    <property type="component" value="Unassembled WGS sequence"/>
</dbReference>
<feature type="compositionally biased region" description="Basic residues" evidence="1">
    <location>
        <begin position="276"/>
        <end position="294"/>
    </location>
</feature>
<reference evidence="2 3" key="1">
    <citation type="submission" date="2019-10" db="EMBL/GenBank/DDBJ databases">
        <authorList>
            <person name="Palmer J.M."/>
        </authorList>
    </citation>
    <scope>NUCLEOTIDE SEQUENCE [LARGE SCALE GENOMIC DNA]</scope>
    <source>
        <strain evidence="2 3">TWF718</strain>
    </source>
</reference>
<feature type="compositionally biased region" description="Acidic residues" evidence="1">
    <location>
        <begin position="78"/>
        <end position="92"/>
    </location>
</feature>
<name>A0AAN8MQN5_9PEZI</name>
<feature type="compositionally biased region" description="Basic and acidic residues" evidence="1">
    <location>
        <begin position="241"/>
        <end position="262"/>
    </location>
</feature>
<accession>A0AAN8MQN5</accession>
<dbReference type="AlphaFoldDB" id="A0AAN8MQN5"/>
<dbReference type="EMBL" id="JAVHNR010000003">
    <property type="protein sequence ID" value="KAK6348198.1"/>
    <property type="molecule type" value="Genomic_DNA"/>
</dbReference>
<evidence type="ECO:0000256" key="1">
    <source>
        <dbReference type="SAM" id="MobiDB-lite"/>
    </source>
</evidence>
<comment type="caution">
    <text evidence="2">The sequence shown here is derived from an EMBL/GenBank/DDBJ whole genome shotgun (WGS) entry which is preliminary data.</text>
</comment>
<feature type="compositionally biased region" description="Basic and acidic residues" evidence="1">
    <location>
        <begin position="315"/>
        <end position="325"/>
    </location>
</feature>
<evidence type="ECO:0000313" key="3">
    <source>
        <dbReference type="Proteomes" id="UP001313282"/>
    </source>
</evidence>
<organism evidence="2 3">
    <name type="scientific">Orbilia javanica</name>
    <dbReference type="NCBI Taxonomy" id="47235"/>
    <lineage>
        <taxon>Eukaryota</taxon>
        <taxon>Fungi</taxon>
        <taxon>Dikarya</taxon>
        <taxon>Ascomycota</taxon>
        <taxon>Pezizomycotina</taxon>
        <taxon>Orbiliomycetes</taxon>
        <taxon>Orbiliales</taxon>
        <taxon>Orbiliaceae</taxon>
        <taxon>Orbilia</taxon>
    </lineage>
</organism>
<feature type="region of interest" description="Disordered" evidence="1">
    <location>
        <begin position="1"/>
        <end position="350"/>
    </location>
</feature>
<evidence type="ECO:0000313" key="2">
    <source>
        <dbReference type="EMBL" id="KAK6348198.1"/>
    </source>
</evidence>
<proteinExistence type="predicted"/>
<gene>
    <name evidence="2" type="ORF">TWF718_006008</name>
</gene>
<keyword evidence="3" id="KW-1185">Reference proteome</keyword>
<feature type="compositionally biased region" description="Basic and acidic residues" evidence="1">
    <location>
        <begin position="194"/>
        <end position="221"/>
    </location>
</feature>
<sequence>MPAEKPANATKTPSKTRGKTPKPTSEISAETSAETLVRTPAKKIKVPSRFSARSKTLGLKPSIVEGDSEGFFDKGQSEVEEEVEEMEAEGGDVGEMLKSSKSKSKPKPRTEPRVSSRSSRVNSKKKGRDIRATEKEGLEQGEATERSAKSKAEPEPARLEGVYGRARDLAKAGKIYPSKIAIGPKQPLRNLIAADKEDSRVEATENLKRKASEADTNEAKESRKKKKSEEGESDGVMADDTTVRKLDVDLGSTVDDRSHGEVEAGETGDEASVKKEQKKKKPESRSKSKLKGPPKSKTPSGTATKAPAKGRRYRRMIDRLVEEAKAANFGTKSKEWPASKTLRSGKRYSK</sequence>
<feature type="compositionally biased region" description="Basic and acidic residues" evidence="1">
    <location>
        <begin position="129"/>
        <end position="158"/>
    </location>
</feature>